<evidence type="ECO:0000313" key="2">
    <source>
        <dbReference type="Proteomes" id="UP000030526"/>
    </source>
</evidence>
<dbReference type="InterPro" id="IPR037012">
    <property type="entry name" value="NanQ/TabA/YiaL_sf"/>
</dbReference>
<gene>
    <name evidence="1" type="ORF">JP32_04210</name>
</gene>
<dbReference type="Proteomes" id="UP000030526">
    <property type="component" value="Unassembled WGS sequence"/>
</dbReference>
<reference evidence="1 2" key="1">
    <citation type="submission" date="2014-08" db="EMBL/GenBank/DDBJ databases">
        <title>Chaperone-usher fimbriae in a diverse selection of Gallibacterium genomes.</title>
        <authorList>
            <person name="Kudirkiene E."/>
            <person name="Bager R.J."/>
            <person name="Johnson T.J."/>
            <person name="Bojesen A.M."/>
        </authorList>
    </citation>
    <scope>NUCLEOTIDE SEQUENCE [LARGE SCALE GENOMIC DNA]</scope>
    <source>
        <strain evidence="1 2">20558/3kl.</strain>
    </source>
</reference>
<dbReference type="PANTHER" id="PTHR34986">
    <property type="entry name" value="EVOLVED BETA-GALACTOSIDASE SUBUNIT BETA"/>
    <property type="match status" value="1"/>
</dbReference>
<sequence>MYVFGHIQQLELSYYPEAIQKALIFLKNTDFDSLTVGHYPIEGDKIFAQVLDLTTQEKEVILPEAHQRYLDVQYLHSGQELIGVAVDIPPEDIAIPYNSARDILFYKDVPHETMLVMRPGNFAIFFPQDIHRPACIDQESSSIRKIVVKVSIDLLK</sequence>
<dbReference type="NCBIfam" id="TIGR00022">
    <property type="entry name" value="YhcH/YjgK/YiaL family protein"/>
    <property type="match status" value="1"/>
</dbReference>
<comment type="caution">
    <text evidence="1">The sequence shown here is derived from an EMBL/GenBank/DDBJ whole genome shotgun (WGS) entry which is preliminary data.</text>
</comment>
<dbReference type="AlphaFoldDB" id="A0A0A2XK91"/>
<dbReference type="InterPro" id="IPR004375">
    <property type="entry name" value="NanQ/TabA/YiaL"/>
</dbReference>
<name>A0A0A2XK91_9PAST</name>
<dbReference type="Pfam" id="PF04074">
    <property type="entry name" value="DUF386"/>
    <property type="match status" value="1"/>
</dbReference>
<protein>
    <recommendedName>
        <fullName evidence="3">YhcH/YjgK/YiaL family protein</fullName>
    </recommendedName>
</protein>
<evidence type="ECO:0008006" key="3">
    <source>
        <dbReference type="Google" id="ProtNLM"/>
    </source>
</evidence>
<dbReference type="Gene3D" id="2.60.120.370">
    <property type="entry name" value="YhcH/YjgK/YiaL"/>
    <property type="match status" value="1"/>
</dbReference>
<dbReference type="EMBL" id="JPXS01000018">
    <property type="protein sequence ID" value="KGQ32751.1"/>
    <property type="molecule type" value="Genomic_DNA"/>
</dbReference>
<dbReference type="SUPFAM" id="SSF51197">
    <property type="entry name" value="Clavaminate synthase-like"/>
    <property type="match status" value="1"/>
</dbReference>
<proteinExistence type="predicted"/>
<dbReference type="RefSeq" id="WP_039083749.1">
    <property type="nucleotide sequence ID" value="NZ_JPXS01000018.1"/>
</dbReference>
<organism evidence="1 2">
    <name type="scientific">Gallibacterium anatis</name>
    <dbReference type="NCBI Taxonomy" id="750"/>
    <lineage>
        <taxon>Bacteria</taxon>
        <taxon>Pseudomonadati</taxon>
        <taxon>Pseudomonadota</taxon>
        <taxon>Gammaproteobacteria</taxon>
        <taxon>Pasteurellales</taxon>
        <taxon>Pasteurellaceae</taxon>
        <taxon>Gallibacterium</taxon>
    </lineage>
</organism>
<accession>A0A0A2XK91</accession>
<dbReference type="GO" id="GO:0005829">
    <property type="term" value="C:cytosol"/>
    <property type="evidence" value="ECO:0007669"/>
    <property type="project" value="TreeGrafter"/>
</dbReference>
<dbReference type="PANTHER" id="PTHR34986:SF1">
    <property type="entry name" value="PROTEIN YIAL"/>
    <property type="match status" value="1"/>
</dbReference>
<evidence type="ECO:0000313" key="1">
    <source>
        <dbReference type="EMBL" id="KGQ32751.1"/>
    </source>
</evidence>